<dbReference type="Proteomes" id="UP000218934">
    <property type="component" value="Unassembled WGS sequence"/>
</dbReference>
<dbReference type="SUPFAM" id="SSF56425">
    <property type="entry name" value="Succinate dehydrogenase/fumarate reductase flavoprotein, catalytic domain"/>
    <property type="match status" value="1"/>
</dbReference>
<evidence type="ECO:0000259" key="6">
    <source>
        <dbReference type="Pfam" id="PF00890"/>
    </source>
</evidence>
<comment type="cofactor">
    <cofactor evidence="1">
        <name>FAD</name>
        <dbReference type="ChEBI" id="CHEBI:57692"/>
    </cofactor>
</comment>
<dbReference type="EMBL" id="NWUF01000034">
    <property type="protein sequence ID" value="PCE40129.1"/>
    <property type="molecule type" value="Genomic_DNA"/>
</dbReference>
<organism evidence="7 8">
    <name type="scientific">Rhizorhabdus dicambivorans</name>
    <dbReference type="NCBI Taxonomy" id="1850238"/>
    <lineage>
        <taxon>Bacteria</taxon>
        <taxon>Pseudomonadati</taxon>
        <taxon>Pseudomonadota</taxon>
        <taxon>Alphaproteobacteria</taxon>
        <taxon>Sphingomonadales</taxon>
        <taxon>Sphingomonadaceae</taxon>
        <taxon>Rhizorhabdus</taxon>
    </lineage>
</organism>
<name>A0A2A4FPU0_9SPHN</name>
<sequence>MEWRYRGNGFRRCAAVRAAARPDGGAGTLTAPPRQQAEPSPGSSEWFSPVEAPLVVDPAEAAWHAEADALVVGVGGAGICAALDLNERGMSVIAIDRFDGGGATGISGGIYYGGGTHHQKEAGYEETADNMFRYLRHELRGAVSDETIRKFAEDSNANLEWLEQHGVRFGSKCFEPKTPYPPDDYNLYYSGNEKADGARKVARPVPRGHRVVGPGFTGSALWGALRYSLEKSDVTYVTQAAVRRLVVDADGAVVGLEALILPPRIARLHGAVMRWFSASILRMTGGPVARLLARALDALERRHGERKLYRAHHGVILACGGFVHNRKMALHYAPHQGCSLPMGTLSCDGSGIRLGQSVGGAVRAINNFDLSRSITPPAYLAGIIVNAEGKRFIAEDAYNATIGHAVALDQKGKAWIIADAQQRRAARSQLQWPTHLVMFLWQLRNILSMTFGTRRSGSLDKLAHKLGIPADALQATVEQYRAIVAAGSDPLGKAPENIKPFGAGPYYAIDIGSHCRVNPTTGFSLGGLDVSEQTGQVLDRAGAPVPGLFAAGRSAYGVPSNFYVSGLAIADCVFSGRRAAASIASGRQPRP</sequence>
<comment type="caution">
    <text evidence="7">The sequence shown here is derived from an EMBL/GenBank/DDBJ whole genome shotgun (WGS) entry which is preliminary data.</text>
</comment>
<dbReference type="Gene3D" id="3.50.50.60">
    <property type="entry name" value="FAD/NAD(P)-binding domain"/>
    <property type="match status" value="2"/>
</dbReference>
<dbReference type="SUPFAM" id="SSF51905">
    <property type="entry name" value="FAD/NAD(P)-binding domain"/>
    <property type="match status" value="1"/>
</dbReference>
<dbReference type="KEGG" id="rdi:CMV14_19635"/>
<dbReference type="AlphaFoldDB" id="A0A2A4FPU0"/>
<dbReference type="Gene3D" id="3.90.700.10">
    <property type="entry name" value="Succinate dehydrogenase/fumarate reductase flavoprotein, catalytic domain"/>
    <property type="match status" value="1"/>
</dbReference>
<evidence type="ECO:0000313" key="7">
    <source>
        <dbReference type="EMBL" id="PCE40129.1"/>
    </source>
</evidence>
<gene>
    <name evidence="7" type="ORF">COO09_21720</name>
</gene>
<protein>
    <submittedName>
        <fullName evidence="7">Delta 4, 5-alpha steroid dehydrogenase</fullName>
    </submittedName>
</protein>
<dbReference type="InterPro" id="IPR050315">
    <property type="entry name" value="FAD-oxidoreductase_2"/>
</dbReference>
<accession>A0A2A4FPU0</accession>
<dbReference type="Pfam" id="PF00890">
    <property type="entry name" value="FAD_binding_2"/>
    <property type="match status" value="1"/>
</dbReference>
<feature type="domain" description="FAD-dependent oxidoreductase 2 FAD-binding" evidence="6">
    <location>
        <begin position="68"/>
        <end position="557"/>
    </location>
</feature>
<dbReference type="InterPro" id="IPR027477">
    <property type="entry name" value="Succ_DH/fumarate_Rdtase_cat_sf"/>
</dbReference>
<dbReference type="GO" id="GO:0016491">
    <property type="term" value="F:oxidoreductase activity"/>
    <property type="evidence" value="ECO:0007669"/>
    <property type="project" value="UniProtKB-KW"/>
</dbReference>
<keyword evidence="4" id="KW-0560">Oxidoreductase</keyword>
<dbReference type="NCBIfam" id="NF005511">
    <property type="entry name" value="PRK07121.1-4"/>
    <property type="match status" value="1"/>
</dbReference>
<keyword evidence="2" id="KW-0285">Flavoprotein</keyword>
<proteinExistence type="predicted"/>
<keyword evidence="8" id="KW-1185">Reference proteome</keyword>
<dbReference type="InterPro" id="IPR036188">
    <property type="entry name" value="FAD/NAD-bd_sf"/>
</dbReference>
<reference evidence="7 8" key="1">
    <citation type="submission" date="2017-09" db="EMBL/GenBank/DDBJ databases">
        <title>The Catabolism of 3,6-Dichlorosalicylic acid is Initiated by the Cytochrome P450 Monooxygenase DsmABC in Rhizorhabdus dicambivorans Ndbn-20.</title>
        <authorList>
            <person name="Na L."/>
        </authorList>
    </citation>
    <scope>NUCLEOTIDE SEQUENCE [LARGE SCALE GENOMIC DNA]</scope>
    <source>
        <strain evidence="7 8">Ndbn-20m</strain>
    </source>
</reference>
<dbReference type="OrthoDB" id="3178130at2"/>
<keyword evidence="3" id="KW-0274">FAD</keyword>
<dbReference type="GO" id="GO:0008202">
    <property type="term" value="P:steroid metabolic process"/>
    <property type="evidence" value="ECO:0007669"/>
    <property type="project" value="UniProtKB-ARBA"/>
</dbReference>
<evidence type="ECO:0000256" key="5">
    <source>
        <dbReference type="SAM" id="MobiDB-lite"/>
    </source>
</evidence>
<feature type="region of interest" description="Disordered" evidence="5">
    <location>
        <begin position="22"/>
        <end position="48"/>
    </location>
</feature>
<evidence type="ECO:0000256" key="3">
    <source>
        <dbReference type="ARBA" id="ARBA00022827"/>
    </source>
</evidence>
<evidence type="ECO:0000256" key="1">
    <source>
        <dbReference type="ARBA" id="ARBA00001974"/>
    </source>
</evidence>
<dbReference type="PANTHER" id="PTHR43400">
    <property type="entry name" value="FUMARATE REDUCTASE"/>
    <property type="match status" value="1"/>
</dbReference>
<dbReference type="InterPro" id="IPR003953">
    <property type="entry name" value="FAD-dep_OxRdtase_2_FAD-bd"/>
</dbReference>
<evidence type="ECO:0000256" key="4">
    <source>
        <dbReference type="ARBA" id="ARBA00023002"/>
    </source>
</evidence>
<feature type="compositionally biased region" description="Polar residues" evidence="5">
    <location>
        <begin position="37"/>
        <end position="46"/>
    </location>
</feature>
<evidence type="ECO:0000313" key="8">
    <source>
        <dbReference type="Proteomes" id="UP000218934"/>
    </source>
</evidence>
<evidence type="ECO:0000256" key="2">
    <source>
        <dbReference type="ARBA" id="ARBA00022630"/>
    </source>
</evidence>
<dbReference type="PANTHER" id="PTHR43400:SF10">
    <property type="entry name" value="3-OXOSTEROID 1-DEHYDROGENASE"/>
    <property type="match status" value="1"/>
</dbReference>